<evidence type="ECO:0000256" key="10">
    <source>
        <dbReference type="SAM" id="MobiDB-lite"/>
    </source>
</evidence>
<dbReference type="Pfam" id="PF03110">
    <property type="entry name" value="SBP"/>
    <property type="match status" value="1"/>
</dbReference>
<dbReference type="InterPro" id="IPR004333">
    <property type="entry name" value="SBP_dom"/>
</dbReference>
<dbReference type="FunFam" id="4.10.1100.10:FF:000001">
    <property type="entry name" value="Squamosa promoter-binding-like protein 14"/>
    <property type="match status" value="1"/>
</dbReference>
<keyword evidence="6" id="KW-0238">DNA-binding</keyword>
<evidence type="ECO:0000256" key="4">
    <source>
        <dbReference type="ARBA" id="ARBA00022833"/>
    </source>
</evidence>
<dbReference type="Gramene" id="Manes.05G130100.1.v8.1">
    <property type="protein sequence ID" value="Manes.05G130100.1.v8.1.CDS"/>
    <property type="gene ID" value="Manes.05G130100.v8.1"/>
</dbReference>
<evidence type="ECO:0000256" key="3">
    <source>
        <dbReference type="ARBA" id="ARBA00022771"/>
    </source>
</evidence>
<keyword evidence="8" id="KW-0539">Nucleus</keyword>
<comment type="subcellular location">
    <subcellularLocation>
        <location evidence="1">Nucleus</location>
    </subcellularLocation>
</comment>
<dbReference type="PANTHER" id="PTHR31251">
    <property type="entry name" value="SQUAMOSA PROMOTER-BINDING-LIKE PROTEIN 4"/>
    <property type="match status" value="1"/>
</dbReference>
<keyword evidence="5" id="KW-0805">Transcription regulation</keyword>
<evidence type="ECO:0000313" key="12">
    <source>
        <dbReference type="EMBL" id="OAY50366.1"/>
    </source>
</evidence>
<feature type="region of interest" description="Disordered" evidence="10">
    <location>
        <begin position="513"/>
        <end position="540"/>
    </location>
</feature>
<keyword evidence="7" id="KW-0804">Transcription</keyword>
<feature type="compositionally biased region" description="Basic residues" evidence="10">
    <location>
        <begin position="213"/>
        <end position="222"/>
    </location>
</feature>
<evidence type="ECO:0000256" key="6">
    <source>
        <dbReference type="ARBA" id="ARBA00023125"/>
    </source>
</evidence>
<reference evidence="13" key="1">
    <citation type="journal article" date="2016" name="Nat. Biotechnol.">
        <title>Sequencing wild and cultivated cassava and related species reveals extensive interspecific hybridization and genetic diversity.</title>
        <authorList>
            <person name="Bredeson J.V."/>
            <person name="Lyons J.B."/>
            <person name="Prochnik S.E."/>
            <person name="Wu G.A."/>
            <person name="Ha C.M."/>
            <person name="Edsinger-Gonzales E."/>
            <person name="Grimwood J."/>
            <person name="Schmutz J."/>
            <person name="Rabbi I.Y."/>
            <person name="Egesi C."/>
            <person name="Nauluvula P."/>
            <person name="Lebot V."/>
            <person name="Ndunguru J."/>
            <person name="Mkamilo G."/>
            <person name="Bart R.S."/>
            <person name="Setter T.L."/>
            <person name="Gleadow R.M."/>
            <person name="Kulakow P."/>
            <person name="Ferguson M.E."/>
            <person name="Rounsley S."/>
            <person name="Rokhsar D.S."/>
        </authorList>
    </citation>
    <scope>NUCLEOTIDE SEQUENCE [LARGE SCALE GENOMIC DNA]</scope>
    <source>
        <strain evidence="13">cv. AM560-2</strain>
    </source>
</reference>
<protein>
    <recommendedName>
        <fullName evidence="11">SBP-type domain-containing protein</fullName>
    </recommendedName>
</protein>
<keyword evidence="13" id="KW-1185">Reference proteome</keyword>
<dbReference type="STRING" id="3983.A0A2C9VVS1"/>
<feature type="compositionally biased region" description="Polar residues" evidence="10">
    <location>
        <begin position="513"/>
        <end position="524"/>
    </location>
</feature>
<dbReference type="OrthoDB" id="514967at2759"/>
<evidence type="ECO:0000256" key="1">
    <source>
        <dbReference type="ARBA" id="ARBA00004123"/>
    </source>
</evidence>
<dbReference type="PANTHER" id="PTHR31251:SF110">
    <property type="entry name" value="SQUAMOSA PROMOTER-BINDING-LIKE PROTEIN 14"/>
    <property type="match status" value="1"/>
</dbReference>
<evidence type="ECO:0000313" key="13">
    <source>
        <dbReference type="Proteomes" id="UP000091857"/>
    </source>
</evidence>
<evidence type="ECO:0000256" key="2">
    <source>
        <dbReference type="ARBA" id="ARBA00022723"/>
    </source>
</evidence>
<feature type="region of interest" description="Disordered" evidence="10">
    <location>
        <begin position="213"/>
        <end position="236"/>
    </location>
</feature>
<dbReference type="Gene3D" id="4.10.1100.10">
    <property type="entry name" value="Transcription factor, SBP-box domain"/>
    <property type="match status" value="1"/>
</dbReference>
<gene>
    <name evidence="12" type="ORF">MANES_05G130100v8</name>
</gene>
<dbReference type="AlphaFoldDB" id="A0A2C9VVS1"/>
<dbReference type="GO" id="GO:0005634">
    <property type="term" value="C:nucleus"/>
    <property type="evidence" value="ECO:0000318"/>
    <property type="project" value="GO_Central"/>
</dbReference>
<dbReference type="Pfam" id="PF26102">
    <property type="entry name" value="Ig_SPL7"/>
    <property type="match status" value="1"/>
</dbReference>
<sequence>MEELGAQVAPPIFIHQALSSRFCDAPSMAKKRDLSYQTTNFQLQQQHRFVQNPRDNWNPKSWNWDSVRFVAKTSDGDANILQLGSASAELKKKTEASGGHLPLKKAAVDEDDGLRLNLAGGLNSVEEPVSRPNKRVRSGSPGTATYPMCQVDNCKEDLSNAKDYHRRHKVCGVHSKSAKALVGEQMQRFCQQCSRFHPLSEFDEGKRSCRRRLAGHNRRRRKTQPDDVTSRLLLPGNRDSTGNANLDIVNLLTALARTQGKNEGKIINNAQVPDRDQLIQILSKINSLPLPMDLAAKLSNIKNLNSKNPDQPSADLQNRLLGNTSSQSTMDLLAVLSATLTASGPDALAFLSQRSSQSSDSEKSKLTSPDQATGPNLQKRPIIEFPSVGGERSSSCYRSPVEDSDYQLQESCPNLPLQLFSSSPEDNSPPKLASSRKYFSSDSSNPSEGRSSSSSPPVVQRLFPLQSMAETVKSEKMSMSREVNANTEGSRTHGCALPLELFRDSNGGADQSSFQTFPYQAGYTSSSGSDHSPSSQNSDAQDRSGRIIFKLFDKDPSHLPGKLRTQIYNWLSNSPSEMESYIRPGCVVLTVYLSMSSAAWEQLERNLLQQVYSLIQDSESDLWRTGRFLLHTSRQLASHKDGNVRLCKSWRTWSSPELISVSPLAVVGGQETSLMLRGRNLTNPGTKIHCTYMGGYTSKEVIGSTSPGAMYDEINVNGFKFDGASPSVLGRCFIEVENGFKGNSFPLIIADATICKELRLLESEFDDETKDTDIIAEEQAQCLDQPRSREKVLHFLNELGWLFQRRKVSSMFELPEYSLSRFKFLLIFSVERDYCALVKTILDMLVERNLHASAVSKESLEMLSEIQLVNRAVKRRCRKMVDLLIHYSINGSDISSKKYIFPPSLAGPGGITSLHLAACTSGSDELVDALTNDPQEIGLSCWSSLLDANNQSPYAYALMTNNHSYNTLVARKLADRRNGQVTVVVGNEMGQPSSSRTTSNFQQGRSRSCAKCASVAAKYNRRVMGSQGLLQRPYVHSMLAIAAVCVCVCLFLRGAPDIGLVAPFKWETLDYGTI</sequence>
<evidence type="ECO:0000256" key="9">
    <source>
        <dbReference type="PROSITE-ProRule" id="PRU00470"/>
    </source>
</evidence>
<dbReference type="SUPFAM" id="SSF103612">
    <property type="entry name" value="SBT domain"/>
    <property type="match status" value="1"/>
</dbReference>
<dbReference type="OMA" id="APPIFIH"/>
<organism evidence="12 13">
    <name type="scientific">Manihot esculenta</name>
    <name type="common">Cassava</name>
    <name type="synonym">Jatropha manihot</name>
    <dbReference type="NCBI Taxonomy" id="3983"/>
    <lineage>
        <taxon>Eukaryota</taxon>
        <taxon>Viridiplantae</taxon>
        <taxon>Streptophyta</taxon>
        <taxon>Embryophyta</taxon>
        <taxon>Tracheophyta</taxon>
        <taxon>Spermatophyta</taxon>
        <taxon>Magnoliopsida</taxon>
        <taxon>eudicotyledons</taxon>
        <taxon>Gunneridae</taxon>
        <taxon>Pentapetalae</taxon>
        <taxon>rosids</taxon>
        <taxon>fabids</taxon>
        <taxon>Malpighiales</taxon>
        <taxon>Euphorbiaceae</taxon>
        <taxon>Crotonoideae</taxon>
        <taxon>Manihoteae</taxon>
        <taxon>Manihot</taxon>
    </lineage>
</organism>
<proteinExistence type="predicted"/>
<name>A0A2C9VVS1_MANES</name>
<dbReference type="Proteomes" id="UP000091857">
    <property type="component" value="Chromosome 5"/>
</dbReference>
<dbReference type="EMBL" id="CM004391">
    <property type="protein sequence ID" value="OAY50366.1"/>
    <property type="molecule type" value="Genomic_DNA"/>
</dbReference>
<evidence type="ECO:0000256" key="8">
    <source>
        <dbReference type="ARBA" id="ARBA00023242"/>
    </source>
</evidence>
<comment type="caution">
    <text evidence="12">The sequence shown here is derived from an EMBL/GenBank/DDBJ whole genome shotgun (WGS) entry which is preliminary data.</text>
</comment>
<evidence type="ECO:0000259" key="11">
    <source>
        <dbReference type="PROSITE" id="PS51141"/>
    </source>
</evidence>
<feature type="domain" description="SBP-type" evidence="11">
    <location>
        <begin position="146"/>
        <end position="223"/>
    </location>
</feature>
<dbReference type="GO" id="GO:0001216">
    <property type="term" value="F:DNA-binding transcription activator activity"/>
    <property type="evidence" value="ECO:0000318"/>
    <property type="project" value="GO_Central"/>
</dbReference>
<keyword evidence="4" id="KW-0862">Zinc</keyword>
<dbReference type="GO" id="GO:0008270">
    <property type="term" value="F:zinc ion binding"/>
    <property type="evidence" value="ECO:0007669"/>
    <property type="project" value="UniProtKB-KW"/>
</dbReference>
<evidence type="ECO:0000256" key="7">
    <source>
        <dbReference type="ARBA" id="ARBA00023163"/>
    </source>
</evidence>
<evidence type="ECO:0000256" key="5">
    <source>
        <dbReference type="ARBA" id="ARBA00023015"/>
    </source>
</evidence>
<accession>A0A2C9VVS1</accession>
<feature type="region of interest" description="Disordered" evidence="10">
    <location>
        <begin position="352"/>
        <end position="460"/>
    </location>
</feature>
<keyword evidence="3 9" id="KW-0863">Zinc-finger</keyword>
<feature type="compositionally biased region" description="Low complexity" evidence="10">
    <location>
        <begin position="525"/>
        <end position="538"/>
    </location>
</feature>
<keyword evidence="2" id="KW-0479">Metal-binding</keyword>
<dbReference type="PROSITE" id="PS51141">
    <property type="entry name" value="ZF_SBP"/>
    <property type="match status" value="1"/>
</dbReference>
<feature type="region of interest" description="Disordered" evidence="10">
    <location>
        <begin position="472"/>
        <end position="491"/>
    </location>
</feature>
<dbReference type="InterPro" id="IPR044817">
    <property type="entry name" value="SBP-like"/>
</dbReference>
<dbReference type="GO" id="GO:0000976">
    <property type="term" value="F:transcription cis-regulatory region binding"/>
    <property type="evidence" value="ECO:0000318"/>
    <property type="project" value="GO_Central"/>
</dbReference>
<feature type="compositionally biased region" description="Low complexity" evidence="10">
    <location>
        <begin position="440"/>
        <end position="457"/>
    </location>
</feature>
<dbReference type="InterPro" id="IPR036893">
    <property type="entry name" value="SBP_sf"/>
</dbReference>